<reference evidence="3 4" key="1">
    <citation type="journal article" date="2020" name="Nat. Commun.">
        <title>Genome of Tripterygium wilfordii and identification of cytochrome P450 involved in triptolide biosynthesis.</title>
        <authorList>
            <person name="Tu L."/>
            <person name="Su P."/>
            <person name="Zhang Z."/>
            <person name="Gao L."/>
            <person name="Wang J."/>
            <person name="Hu T."/>
            <person name="Zhou J."/>
            <person name="Zhang Y."/>
            <person name="Zhao Y."/>
            <person name="Liu Y."/>
            <person name="Song Y."/>
            <person name="Tong Y."/>
            <person name="Lu Y."/>
            <person name="Yang J."/>
            <person name="Xu C."/>
            <person name="Jia M."/>
            <person name="Peters R.J."/>
            <person name="Huang L."/>
            <person name="Gao W."/>
        </authorList>
    </citation>
    <scope>NUCLEOTIDE SEQUENCE [LARGE SCALE GENOMIC DNA]</scope>
    <source>
        <strain evidence="4">cv. XIE 37</strain>
        <tissue evidence="3">Leaf</tissue>
    </source>
</reference>
<protein>
    <recommendedName>
        <fullName evidence="2">Neprosin activation peptide domain-containing protein</fullName>
    </recommendedName>
</protein>
<dbReference type="AlphaFoldDB" id="A0A7J7DPU9"/>
<dbReference type="InterPro" id="IPR053168">
    <property type="entry name" value="Glutamic_endopeptidase"/>
</dbReference>
<feature type="chain" id="PRO_5029480690" description="Neprosin activation peptide domain-containing protein" evidence="1">
    <location>
        <begin position="24"/>
        <end position="154"/>
    </location>
</feature>
<accession>A0A7J7DPU9</accession>
<feature type="domain" description="Neprosin activation peptide" evidence="2">
    <location>
        <begin position="48"/>
        <end position="142"/>
    </location>
</feature>
<evidence type="ECO:0000256" key="1">
    <source>
        <dbReference type="SAM" id="SignalP"/>
    </source>
</evidence>
<sequence>MVRRISILLLVATLLVMNSEAGATDQATKALSDIDQKLKLLNKPAVKTIYSEDGDIIDCVDINKQPALDHPALKNHKIQLKPSISFPTEDKSIKNECSSSVIFQTWQKSGSCPEGTIPIQRTRREDLLRVDSLEQFGRKSLESSHLFKEYGQPK</sequence>
<evidence type="ECO:0000259" key="2">
    <source>
        <dbReference type="Pfam" id="PF14365"/>
    </source>
</evidence>
<dbReference type="InterPro" id="IPR025521">
    <property type="entry name" value="Neprosin_propep"/>
</dbReference>
<dbReference type="PANTHER" id="PTHR31589:SF2">
    <property type="entry name" value="ASLB (DUF239)-RELATED"/>
    <property type="match status" value="1"/>
</dbReference>
<dbReference type="Proteomes" id="UP000593562">
    <property type="component" value="Unassembled WGS sequence"/>
</dbReference>
<organism evidence="3 4">
    <name type="scientific">Tripterygium wilfordii</name>
    <name type="common">Thunder God vine</name>
    <dbReference type="NCBI Taxonomy" id="458696"/>
    <lineage>
        <taxon>Eukaryota</taxon>
        <taxon>Viridiplantae</taxon>
        <taxon>Streptophyta</taxon>
        <taxon>Embryophyta</taxon>
        <taxon>Tracheophyta</taxon>
        <taxon>Spermatophyta</taxon>
        <taxon>Magnoliopsida</taxon>
        <taxon>eudicotyledons</taxon>
        <taxon>Gunneridae</taxon>
        <taxon>Pentapetalae</taxon>
        <taxon>rosids</taxon>
        <taxon>fabids</taxon>
        <taxon>Celastrales</taxon>
        <taxon>Celastraceae</taxon>
        <taxon>Tripterygium</taxon>
    </lineage>
</organism>
<comment type="caution">
    <text evidence="3">The sequence shown here is derived from an EMBL/GenBank/DDBJ whole genome shotgun (WGS) entry which is preliminary data.</text>
</comment>
<dbReference type="Pfam" id="PF14365">
    <property type="entry name" value="Neprosin_AP"/>
    <property type="match status" value="1"/>
</dbReference>
<proteinExistence type="predicted"/>
<dbReference type="EMBL" id="JAAARO010000004">
    <property type="protein sequence ID" value="KAF5748412.1"/>
    <property type="molecule type" value="Genomic_DNA"/>
</dbReference>
<gene>
    <name evidence="3" type="ORF">HS088_TW04G00366</name>
</gene>
<keyword evidence="4" id="KW-1185">Reference proteome</keyword>
<name>A0A7J7DPU9_TRIWF</name>
<feature type="signal peptide" evidence="1">
    <location>
        <begin position="1"/>
        <end position="23"/>
    </location>
</feature>
<evidence type="ECO:0000313" key="4">
    <source>
        <dbReference type="Proteomes" id="UP000593562"/>
    </source>
</evidence>
<evidence type="ECO:0000313" key="3">
    <source>
        <dbReference type="EMBL" id="KAF5748412.1"/>
    </source>
</evidence>
<dbReference type="OrthoDB" id="1858978at2759"/>
<dbReference type="InParanoid" id="A0A7J7DPU9"/>
<dbReference type="PANTHER" id="PTHR31589">
    <property type="entry name" value="PROTEIN, PUTATIVE (DUF239)-RELATED-RELATED"/>
    <property type="match status" value="1"/>
</dbReference>
<keyword evidence="1" id="KW-0732">Signal</keyword>